<sequence length="71" mass="7976">MRSATRSARRCCPSASRSSRLSQIEEKRKAILEKAEKFAEALKETFGEAEIDGISADVTYEEIGYDAYPTR</sequence>
<name>A0A107FP09_9BURK</name>
<feature type="region of interest" description="Disordered" evidence="1">
    <location>
        <begin position="1"/>
        <end position="20"/>
    </location>
</feature>
<dbReference type="EMBL" id="LPIX01000085">
    <property type="protein sequence ID" value="KWD97051.1"/>
    <property type="molecule type" value="Genomic_DNA"/>
</dbReference>
<dbReference type="AlphaFoldDB" id="A0A107FP09"/>
<evidence type="ECO:0000313" key="2">
    <source>
        <dbReference type="EMBL" id="KWD97051.1"/>
    </source>
</evidence>
<proteinExistence type="predicted"/>
<reference evidence="2 3" key="1">
    <citation type="submission" date="2015-11" db="EMBL/GenBank/DDBJ databases">
        <title>Expanding the genomic diversity of Burkholderia species for the development of highly accurate diagnostics.</title>
        <authorList>
            <person name="Sahl J."/>
            <person name="Keim P."/>
            <person name="Wagner D."/>
        </authorList>
    </citation>
    <scope>NUCLEOTIDE SEQUENCE [LARGE SCALE GENOMIC DNA]</scope>
    <source>
        <strain evidence="2 3">MSMB2167WGS</strain>
    </source>
</reference>
<comment type="caution">
    <text evidence="2">The sequence shown here is derived from an EMBL/GenBank/DDBJ whole genome shotgun (WGS) entry which is preliminary data.</text>
</comment>
<accession>A0A107FP09</accession>
<gene>
    <name evidence="2" type="ORF">WL73_21640</name>
</gene>
<protein>
    <submittedName>
        <fullName evidence="2">Uncharacterized protein</fullName>
    </submittedName>
</protein>
<dbReference type="Proteomes" id="UP000062998">
    <property type="component" value="Unassembled WGS sequence"/>
</dbReference>
<evidence type="ECO:0000313" key="3">
    <source>
        <dbReference type="Proteomes" id="UP000062998"/>
    </source>
</evidence>
<evidence type="ECO:0000256" key="1">
    <source>
        <dbReference type="SAM" id="MobiDB-lite"/>
    </source>
</evidence>
<organism evidence="2 3">
    <name type="scientific">Burkholderia ubonensis</name>
    <dbReference type="NCBI Taxonomy" id="101571"/>
    <lineage>
        <taxon>Bacteria</taxon>
        <taxon>Pseudomonadati</taxon>
        <taxon>Pseudomonadota</taxon>
        <taxon>Betaproteobacteria</taxon>
        <taxon>Burkholderiales</taxon>
        <taxon>Burkholderiaceae</taxon>
        <taxon>Burkholderia</taxon>
        <taxon>Burkholderia cepacia complex</taxon>
    </lineage>
</organism>